<evidence type="ECO:0008006" key="4">
    <source>
        <dbReference type="Google" id="ProtNLM"/>
    </source>
</evidence>
<protein>
    <recommendedName>
        <fullName evidence="4">Stage II sporulation protein M</fullName>
    </recommendedName>
</protein>
<keyword evidence="1" id="KW-1133">Transmembrane helix</keyword>
<reference evidence="2" key="1">
    <citation type="journal article" date="2023" name="Int. J. Syst. Evol. Microbiol.">
        <title>Collibacillus ludicampi gen. nov., sp. nov., a new soil bacterium of the family Alicyclobacillaceae.</title>
        <authorList>
            <person name="Jojima T."/>
            <person name="Ioku Y."/>
            <person name="Fukuta Y."/>
            <person name="Shirasaka N."/>
            <person name="Matsumura Y."/>
            <person name="Mori M."/>
        </authorList>
    </citation>
    <scope>NUCLEOTIDE SEQUENCE</scope>
    <source>
        <strain evidence="2">TP075</strain>
    </source>
</reference>
<dbReference type="AlphaFoldDB" id="A0AAV4LEX0"/>
<dbReference type="RefSeq" id="WP_282199391.1">
    <property type="nucleotide sequence ID" value="NZ_BOQE01000001.1"/>
</dbReference>
<accession>A0AAV4LEX0</accession>
<keyword evidence="3" id="KW-1185">Reference proteome</keyword>
<keyword evidence="1" id="KW-0812">Transmembrane</keyword>
<sequence>MSWITEEYRHFRQDYLKLFIFYYLTSIVVIIFAYFFYKTNHYAVDVLHNQYIANGKEQGLHTNDEAPWSDFLIIFFNNCWNVFLIVVLGLIPVLVIPFLILIINMTNTGILLVYGQNHTGISPVRLFVHGILPHGIFEMTAVILSIVLGTRLSWRVLLKLIKKGGELKRVVKQSLLTYLRVIMPLLFIAALIESFITPYFLNRING</sequence>
<feature type="transmembrane region" description="Helical" evidence="1">
    <location>
        <begin position="20"/>
        <end position="37"/>
    </location>
</feature>
<evidence type="ECO:0000256" key="1">
    <source>
        <dbReference type="SAM" id="Phobius"/>
    </source>
</evidence>
<dbReference type="PANTHER" id="PTHR35337:SF1">
    <property type="entry name" value="SLR1478 PROTEIN"/>
    <property type="match status" value="1"/>
</dbReference>
<feature type="transmembrane region" description="Helical" evidence="1">
    <location>
        <begin position="175"/>
        <end position="201"/>
    </location>
</feature>
<keyword evidence="1" id="KW-0472">Membrane</keyword>
<organism evidence="2 3">
    <name type="scientific">Collibacillus ludicampi</name>
    <dbReference type="NCBI Taxonomy" id="2771369"/>
    <lineage>
        <taxon>Bacteria</taxon>
        <taxon>Bacillati</taxon>
        <taxon>Bacillota</taxon>
        <taxon>Bacilli</taxon>
        <taxon>Bacillales</taxon>
        <taxon>Alicyclobacillaceae</taxon>
        <taxon>Collibacillus</taxon>
    </lineage>
</organism>
<comment type="caution">
    <text evidence="2">The sequence shown here is derived from an EMBL/GenBank/DDBJ whole genome shotgun (WGS) entry which is preliminary data.</text>
</comment>
<name>A0AAV4LEX0_9BACL</name>
<dbReference type="EMBL" id="BOQE01000001">
    <property type="protein sequence ID" value="GIM46271.1"/>
    <property type="molecule type" value="Genomic_DNA"/>
</dbReference>
<dbReference type="Proteomes" id="UP001057291">
    <property type="component" value="Unassembled WGS sequence"/>
</dbReference>
<dbReference type="PANTHER" id="PTHR35337">
    <property type="entry name" value="SLR1478 PROTEIN"/>
    <property type="match status" value="1"/>
</dbReference>
<proteinExistence type="predicted"/>
<dbReference type="InterPro" id="IPR002798">
    <property type="entry name" value="SpoIIM-like"/>
</dbReference>
<evidence type="ECO:0000313" key="3">
    <source>
        <dbReference type="Proteomes" id="UP001057291"/>
    </source>
</evidence>
<feature type="transmembrane region" description="Helical" evidence="1">
    <location>
        <begin position="135"/>
        <end position="154"/>
    </location>
</feature>
<gene>
    <name evidence="2" type="ORF">DNHGIG_18200</name>
</gene>
<evidence type="ECO:0000313" key="2">
    <source>
        <dbReference type="EMBL" id="GIM46271.1"/>
    </source>
</evidence>
<dbReference type="Pfam" id="PF01944">
    <property type="entry name" value="SpoIIM"/>
    <property type="match status" value="1"/>
</dbReference>